<keyword evidence="5" id="KW-0539">Nucleus</keyword>
<accession>A0A2U1N6Z2</accession>
<dbReference type="GO" id="GO:0005634">
    <property type="term" value="C:nucleus"/>
    <property type="evidence" value="ECO:0007669"/>
    <property type="project" value="UniProtKB-SubCell"/>
</dbReference>
<feature type="transmembrane region" description="Helical" evidence="7">
    <location>
        <begin position="581"/>
        <end position="601"/>
    </location>
</feature>
<dbReference type="GO" id="GO:0006397">
    <property type="term" value="P:mRNA processing"/>
    <property type="evidence" value="ECO:0007669"/>
    <property type="project" value="InterPro"/>
</dbReference>
<dbReference type="SMART" id="SM01180">
    <property type="entry name" value="DWNN"/>
    <property type="match status" value="1"/>
</dbReference>
<feature type="domain" description="DWNN" evidence="8">
    <location>
        <begin position="3"/>
        <end position="71"/>
    </location>
</feature>
<evidence type="ECO:0000256" key="1">
    <source>
        <dbReference type="ARBA" id="ARBA00004123"/>
    </source>
</evidence>
<comment type="caution">
    <text evidence="9">The sequence shown here is derived from an EMBL/GenBank/DDBJ whole genome shotgun (WGS) entry which is preliminary data.</text>
</comment>
<dbReference type="InterPro" id="IPR014891">
    <property type="entry name" value="DWNN_domain"/>
</dbReference>
<feature type="transmembrane region" description="Helical" evidence="7">
    <location>
        <begin position="621"/>
        <end position="641"/>
    </location>
</feature>
<dbReference type="InterPro" id="IPR025829">
    <property type="entry name" value="Zn_knuckle_CX2CX3GHX4C"/>
</dbReference>
<keyword evidence="2" id="KW-0479">Metal-binding</keyword>
<keyword evidence="3" id="KW-0863">Zinc-finger</keyword>
<dbReference type="InterPro" id="IPR013083">
    <property type="entry name" value="Znf_RING/FYVE/PHD"/>
</dbReference>
<keyword evidence="4" id="KW-0862">Zinc</keyword>
<evidence type="ECO:0000256" key="2">
    <source>
        <dbReference type="ARBA" id="ARBA00022723"/>
    </source>
</evidence>
<keyword evidence="10" id="KW-1185">Reference proteome</keyword>
<evidence type="ECO:0000256" key="5">
    <source>
        <dbReference type="ARBA" id="ARBA00023242"/>
    </source>
</evidence>
<protein>
    <submittedName>
        <fullName evidence="9">DWNN domain-containing protein</fullName>
    </submittedName>
</protein>
<keyword evidence="7" id="KW-0812">Transmembrane</keyword>
<evidence type="ECO:0000256" key="7">
    <source>
        <dbReference type="SAM" id="Phobius"/>
    </source>
</evidence>
<evidence type="ECO:0000313" key="9">
    <source>
        <dbReference type="EMBL" id="PWA69285.1"/>
    </source>
</evidence>
<dbReference type="PANTHER" id="PTHR15439:SF0">
    <property type="entry name" value="CELL DIVISION CYCLE AND APOPTOSIS REGULATOR PROTEIN 1-RELATED"/>
    <property type="match status" value="1"/>
</dbReference>
<dbReference type="Pfam" id="PF13696">
    <property type="entry name" value="zf-CCHC_2"/>
    <property type="match status" value="1"/>
</dbReference>
<dbReference type="PANTHER" id="PTHR15439">
    <property type="entry name" value="RETINOBLASTOMA-BINDING PROTEIN 6"/>
    <property type="match status" value="1"/>
</dbReference>
<dbReference type="Gene3D" id="3.10.20.90">
    <property type="entry name" value="Phosphatidylinositol 3-kinase Catalytic Subunit, Chain A, domain 1"/>
    <property type="match status" value="1"/>
</dbReference>
<evidence type="ECO:0000256" key="6">
    <source>
        <dbReference type="SAM" id="MobiDB-lite"/>
    </source>
</evidence>
<dbReference type="GO" id="GO:0061630">
    <property type="term" value="F:ubiquitin protein ligase activity"/>
    <property type="evidence" value="ECO:0007669"/>
    <property type="project" value="InterPro"/>
</dbReference>
<name>A0A2U1N6Z2_ARTAN</name>
<dbReference type="AlphaFoldDB" id="A0A2U1N6Z2"/>
<gene>
    <name evidence="9" type="ORF">CTI12_AA296320</name>
</gene>
<sequence length="650" mass="72601">MAIYYKFRSEKEYNSVSIEGPFITVGNLKNKINESKIFKTRNSRYVKDVLVYVDDQTLIPKCASVVICRFPRFPCKPIVLFQETADEEEDSKTSISEDKKLYGTDFDDFGEDLFEVPKVAPLISGNPANPLRKPQALANTAALDRPQTTGGGFVGGLAGQGYGRDRYEWLKPPKGYVCHRCKIPGHFIQHCPTNGDPNFDIQRVIPPTGIPKSMLTEPTDGLHAKTNGVMKPNVAAFEMEMEGIVSTCNVSDLPELNCPLCKKVMEDAALTSKCCFRSFCDKCIRDQFISKRTCVCGATDRLADELLPNKTLRETINRRIETKYNSAGSHDQGKEFAPLVSSKDKKSCVTQQEPLEITKGTQQEPLEITKAPDVPESNKKALASEGRALPADKEGQHKQVVVEAANKKKRTKADSHMNVFLVYFVSAEIQGSTPPNIATQSYMTPGGSLAYNPYWNGMHPGMTAYMHPYYMAANCNGQFGVPGMTPPKTGPHRDIGEPGMRMNDGAPTTSREESKACKSESRQKHGLNRGVQSRVSSKDQKSHKEVRSSADVTSSKYQESRREVSSSADVTSRKLKHVRNFVINILFIIFTYCTAFGNFIHSGNLLSKYNRLLSLTRVEPSSIIFMIHLCWGHYICLKALWTLERRLYFS</sequence>
<feature type="region of interest" description="Disordered" evidence="6">
    <location>
        <begin position="482"/>
        <end position="569"/>
    </location>
</feature>
<dbReference type="EMBL" id="PKPP01003472">
    <property type="protein sequence ID" value="PWA69285.1"/>
    <property type="molecule type" value="Genomic_DNA"/>
</dbReference>
<dbReference type="InterPro" id="IPR033489">
    <property type="entry name" value="RBBP6"/>
</dbReference>
<keyword evidence="7" id="KW-1133">Transmembrane helix</keyword>
<proteinExistence type="predicted"/>
<dbReference type="Pfam" id="PF08783">
    <property type="entry name" value="DWNN"/>
    <property type="match status" value="1"/>
</dbReference>
<evidence type="ECO:0000256" key="3">
    <source>
        <dbReference type="ARBA" id="ARBA00022771"/>
    </source>
</evidence>
<dbReference type="GO" id="GO:0008270">
    <property type="term" value="F:zinc ion binding"/>
    <property type="evidence" value="ECO:0007669"/>
    <property type="project" value="UniProtKB-KW"/>
</dbReference>
<dbReference type="GO" id="GO:0006511">
    <property type="term" value="P:ubiquitin-dependent protein catabolic process"/>
    <property type="evidence" value="ECO:0007669"/>
    <property type="project" value="TreeGrafter"/>
</dbReference>
<dbReference type="CDD" id="cd16620">
    <property type="entry name" value="vRING-HC-C4C4_RBBP6"/>
    <property type="match status" value="1"/>
</dbReference>
<dbReference type="Gene3D" id="4.10.60.10">
    <property type="entry name" value="Zinc finger, CCHC-type"/>
    <property type="match status" value="1"/>
</dbReference>
<reference evidence="9 10" key="1">
    <citation type="journal article" date="2018" name="Mol. Plant">
        <title>The genome of Artemisia annua provides insight into the evolution of Asteraceae family and artemisinin biosynthesis.</title>
        <authorList>
            <person name="Shen Q."/>
            <person name="Zhang L."/>
            <person name="Liao Z."/>
            <person name="Wang S."/>
            <person name="Yan T."/>
            <person name="Shi P."/>
            <person name="Liu M."/>
            <person name="Fu X."/>
            <person name="Pan Q."/>
            <person name="Wang Y."/>
            <person name="Lv Z."/>
            <person name="Lu X."/>
            <person name="Zhang F."/>
            <person name="Jiang W."/>
            <person name="Ma Y."/>
            <person name="Chen M."/>
            <person name="Hao X."/>
            <person name="Li L."/>
            <person name="Tang Y."/>
            <person name="Lv G."/>
            <person name="Zhou Y."/>
            <person name="Sun X."/>
            <person name="Brodelius P.E."/>
            <person name="Rose J.K.C."/>
            <person name="Tang K."/>
        </authorList>
    </citation>
    <scope>NUCLEOTIDE SEQUENCE [LARGE SCALE GENOMIC DNA]</scope>
    <source>
        <strain evidence="10">cv. Huhao1</strain>
        <tissue evidence="9">Leaf</tissue>
    </source>
</reference>
<dbReference type="PROSITE" id="PS51282">
    <property type="entry name" value="DWNN"/>
    <property type="match status" value="1"/>
</dbReference>
<dbReference type="Gene3D" id="3.30.40.10">
    <property type="entry name" value="Zinc/RING finger domain, C3HC4 (zinc finger)"/>
    <property type="match status" value="1"/>
</dbReference>
<organism evidence="9 10">
    <name type="scientific">Artemisia annua</name>
    <name type="common">Sweet wormwood</name>
    <dbReference type="NCBI Taxonomy" id="35608"/>
    <lineage>
        <taxon>Eukaryota</taxon>
        <taxon>Viridiplantae</taxon>
        <taxon>Streptophyta</taxon>
        <taxon>Embryophyta</taxon>
        <taxon>Tracheophyta</taxon>
        <taxon>Spermatophyta</taxon>
        <taxon>Magnoliopsida</taxon>
        <taxon>eudicotyledons</taxon>
        <taxon>Gunneridae</taxon>
        <taxon>Pentapetalae</taxon>
        <taxon>asterids</taxon>
        <taxon>campanulids</taxon>
        <taxon>Asterales</taxon>
        <taxon>Asteraceae</taxon>
        <taxon>Asteroideae</taxon>
        <taxon>Anthemideae</taxon>
        <taxon>Artemisiinae</taxon>
        <taxon>Artemisia</taxon>
    </lineage>
</organism>
<evidence type="ECO:0000256" key="4">
    <source>
        <dbReference type="ARBA" id="ARBA00022833"/>
    </source>
</evidence>
<feature type="compositionally biased region" description="Basic and acidic residues" evidence="6">
    <location>
        <begin position="510"/>
        <end position="523"/>
    </location>
</feature>
<evidence type="ECO:0000313" key="10">
    <source>
        <dbReference type="Proteomes" id="UP000245207"/>
    </source>
</evidence>
<dbReference type="OrthoDB" id="106784at2759"/>
<dbReference type="Proteomes" id="UP000245207">
    <property type="component" value="Unassembled WGS sequence"/>
</dbReference>
<feature type="compositionally biased region" description="Basic and acidic residues" evidence="6">
    <location>
        <begin position="536"/>
        <end position="548"/>
    </location>
</feature>
<keyword evidence="7" id="KW-0472">Membrane</keyword>
<dbReference type="GO" id="GO:0016567">
    <property type="term" value="P:protein ubiquitination"/>
    <property type="evidence" value="ECO:0007669"/>
    <property type="project" value="InterPro"/>
</dbReference>
<evidence type="ECO:0000259" key="8">
    <source>
        <dbReference type="PROSITE" id="PS51282"/>
    </source>
</evidence>
<dbReference type="STRING" id="35608.A0A2U1N6Z2"/>
<comment type="subcellular location">
    <subcellularLocation>
        <location evidence="1">Nucleus</location>
    </subcellularLocation>
</comment>
<dbReference type="SUPFAM" id="SSF57850">
    <property type="entry name" value="RING/U-box"/>
    <property type="match status" value="1"/>
</dbReference>